<gene>
    <name evidence="2" type="ORF">PPEP_a4154</name>
</gene>
<dbReference type="InterPro" id="IPR033889">
    <property type="entry name" value="LanC"/>
</dbReference>
<evidence type="ECO:0008006" key="4">
    <source>
        <dbReference type="Google" id="ProtNLM"/>
    </source>
</evidence>
<dbReference type="SUPFAM" id="SSF158745">
    <property type="entry name" value="LanC-like"/>
    <property type="match status" value="1"/>
</dbReference>
<proteinExistence type="predicted"/>
<feature type="binding site" evidence="1">
    <location>
        <position position="312"/>
    </location>
    <ligand>
        <name>Zn(2+)</name>
        <dbReference type="ChEBI" id="CHEBI:29105"/>
    </ligand>
</feature>
<keyword evidence="1" id="KW-0479">Metal-binding</keyword>
<dbReference type="PRINTS" id="PR01950">
    <property type="entry name" value="LANCSUPER"/>
</dbReference>
<dbReference type="InterPro" id="IPR007822">
    <property type="entry name" value="LANC-like"/>
</dbReference>
<dbReference type="Gene3D" id="1.50.10.20">
    <property type="match status" value="1"/>
</dbReference>
<dbReference type="AlphaFoldDB" id="A0A8I0MRV5"/>
<accession>A0A8I0MRV5</accession>
<evidence type="ECO:0000313" key="3">
    <source>
        <dbReference type="Proteomes" id="UP000660708"/>
    </source>
</evidence>
<keyword evidence="1" id="KW-0862">Zinc</keyword>
<organism evidence="2 3">
    <name type="scientific">Pseudoalteromonas peptidolytica F12-50-A1</name>
    <dbReference type="NCBI Taxonomy" id="1315280"/>
    <lineage>
        <taxon>Bacteria</taxon>
        <taxon>Pseudomonadati</taxon>
        <taxon>Pseudomonadota</taxon>
        <taxon>Gammaproteobacteria</taxon>
        <taxon>Alteromonadales</taxon>
        <taxon>Pseudoalteromonadaceae</taxon>
        <taxon>Pseudoalteromonas</taxon>
    </lineage>
</organism>
<dbReference type="Pfam" id="PF05147">
    <property type="entry name" value="LANC_like"/>
    <property type="match status" value="1"/>
</dbReference>
<name>A0A8I0MRV5_9GAMM</name>
<reference evidence="2 3" key="1">
    <citation type="submission" date="2015-06" db="EMBL/GenBank/DDBJ databases">
        <title>Genome sequence of Pseudoalteromonas peptidolytica.</title>
        <authorList>
            <person name="Xie B.-B."/>
            <person name="Rong J.-C."/>
            <person name="Qin Q.-L."/>
            <person name="Zhang Y.-Z."/>
        </authorList>
    </citation>
    <scope>NUCLEOTIDE SEQUENCE [LARGE SCALE GENOMIC DNA]</scope>
    <source>
        <strain evidence="2 3">F12-50-A1</strain>
    </source>
</reference>
<protein>
    <recommendedName>
        <fullName evidence="4">Lantibiotic biosynthesis protein</fullName>
    </recommendedName>
</protein>
<dbReference type="PANTHER" id="PTHR12736:SF7">
    <property type="entry name" value="LANC-LIKE PROTEIN 3"/>
    <property type="match status" value="1"/>
</dbReference>
<evidence type="ECO:0000256" key="1">
    <source>
        <dbReference type="PIRSR" id="PIRSR607822-1"/>
    </source>
</evidence>
<dbReference type="GO" id="GO:0031179">
    <property type="term" value="P:peptide modification"/>
    <property type="evidence" value="ECO:0007669"/>
    <property type="project" value="InterPro"/>
</dbReference>
<dbReference type="CDD" id="cd04793">
    <property type="entry name" value="LanC"/>
    <property type="match status" value="1"/>
</dbReference>
<feature type="binding site" evidence="1">
    <location>
        <position position="313"/>
    </location>
    <ligand>
        <name>Zn(2+)</name>
        <dbReference type="ChEBI" id="CHEBI:29105"/>
    </ligand>
</feature>
<sequence>MLLPVDSEKKHKIQTLIGDLVKLVESDLTSVMSNGLLSGLAGHLLFLYRASECCDDWVDEVQFHQALERLQNELAEQTPELSSGLAGQAWLLEYLNQSNSEEYDPELLEEIDSFFAAALDFTPWTGEVEMVLGLGGYSPYIARRAKQTTQTVLLDRVVTGYESVAVNINEQHTTWSQPAQSVFRFDKDDTTAPEFNLGLAHGVPGIIAALLPALQDEKTKSRAQTLIINSCDWLLEQQTHATDRAACFGSCAGDKHESRLGWCYGDLTIALTLARAGHALDKPCYLDRALEIALFNVDRDAEQGHINDAGLCHGFFGLVTIYQRLNQEMPHPKLLQAAQTWLDYGLAKYEESGLKALYSFNGVDQDHQQDFSFLMGYAGIGLALIGALDDNLDWTDCLLMS</sequence>
<dbReference type="SMART" id="SM01260">
    <property type="entry name" value="LANC_like"/>
    <property type="match status" value="1"/>
</dbReference>
<keyword evidence="3" id="KW-1185">Reference proteome</keyword>
<dbReference type="RefSeq" id="WP_147388750.1">
    <property type="nucleotide sequence ID" value="NZ_AQHF01000016.1"/>
</dbReference>
<dbReference type="PANTHER" id="PTHR12736">
    <property type="entry name" value="LANC-LIKE PROTEIN"/>
    <property type="match status" value="1"/>
</dbReference>
<dbReference type="GO" id="GO:0005886">
    <property type="term" value="C:plasma membrane"/>
    <property type="evidence" value="ECO:0007669"/>
    <property type="project" value="TreeGrafter"/>
</dbReference>
<feature type="binding site" evidence="1">
    <location>
        <position position="263"/>
    </location>
    <ligand>
        <name>Zn(2+)</name>
        <dbReference type="ChEBI" id="CHEBI:29105"/>
    </ligand>
</feature>
<comment type="caution">
    <text evidence="2">The sequence shown here is derived from an EMBL/GenBank/DDBJ whole genome shotgun (WGS) entry which is preliminary data.</text>
</comment>
<dbReference type="GO" id="GO:0046872">
    <property type="term" value="F:metal ion binding"/>
    <property type="evidence" value="ECO:0007669"/>
    <property type="project" value="UniProtKB-KW"/>
</dbReference>
<evidence type="ECO:0000313" key="2">
    <source>
        <dbReference type="EMBL" id="MBE0344632.1"/>
    </source>
</evidence>
<dbReference type="EMBL" id="AQHF01000016">
    <property type="protein sequence ID" value="MBE0344632.1"/>
    <property type="molecule type" value="Genomic_DNA"/>
</dbReference>
<dbReference type="Proteomes" id="UP000660708">
    <property type="component" value="Unassembled WGS sequence"/>
</dbReference>